<keyword evidence="1" id="KW-1133">Transmembrane helix</keyword>
<accession>A0A517MYP9</accession>
<feature type="transmembrane region" description="Helical" evidence="1">
    <location>
        <begin position="158"/>
        <end position="178"/>
    </location>
</feature>
<sequence>MSLSPLSPVTDYQSMLNRIFWFTSGAALAAVWLLRTNLPWLDVALKQVDFSLEFGGDKILPVPGGYLLPALAVGLCSRIFRIHGKLADWLGIRERFDLDVIIGELAHRTGVELEGYSDEQLVSHRHDLMRGAFYPFVSGRDPQIDETLIYRARDLWSWLWIGLEATTIFVATGMMLVATGAQQPGITVMLTTLAFAAVGLPAVRNECRRHAVAQVREIVRDPVRAELVRLAFHATLSQPFAARLAA</sequence>
<gene>
    <name evidence="2" type="ORF">HG15A2_33090</name>
</gene>
<proteinExistence type="predicted"/>
<evidence type="ECO:0000256" key="1">
    <source>
        <dbReference type="SAM" id="Phobius"/>
    </source>
</evidence>
<dbReference type="OrthoDB" id="273463at2"/>
<evidence type="ECO:0000313" key="3">
    <source>
        <dbReference type="Proteomes" id="UP000319852"/>
    </source>
</evidence>
<dbReference type="AlphaFoldDB" id="A0A517MYP9"/>
<keyword evidence="1" id="KW-0812">Transmembrane</keyword>
<dbReference type="Proteomes" id="UP000319852">
    <property type="component" value="Chromosome"/>
</dbReference>
<reference evidence="2 3" key="1">
    <citation type="submission" date="2019-02" db="EMBL/GenBank/DDBJ databases">
        <title>Deep-cultivation of Planctomycetes and their phenomic and genomic characterization uncovers novel biology.</title>
        <authorList>
            <person name="Wiegand S."/>
            <person name="Jogler M."/>
            <person name="Boedeker C."/>
            <person name="Pinto D."/>
            <person name="Vollmers J."/>
            <person name="Rivas-Marin E."/>
            <person name="Kohn T."/>
            <person name="Peeters S.H."/>
            <person name="Heuer A."/>
            <person name="Rast P."/>
            <person name="Oberbeckmann S."/>
            <person name="Bunk B."/>
            <person name="Jeske O."/>
            <person name="Meyerdierks A."/>
            <person name="Storesund J.E."/>
            <person name="Kallscheuer N."/>
            <person name="Luecker S."/>
            <person name="Lage O.M."/>
            <person name="Pohl T."/>
            <person name="Merkel B.J."/>
            <person name="Hornburger P."/>
            <person name="Mueller R.-W."/>
            <person name="Bruemmer F."/>
            <person name="Labrenz M."/>
            <person name="Spormann A.M."/>
            <person name="Op den Camp H."/>
            <person name="Overmann J."/>
            <person name="Amann R."/>
            <person name="Jetten M.S.M."/>
            <person name="Mascher T."/>
            <person name="Medema M.H."/>
            <person name="Devos D.P."/>
            <person name="Kaster A.-K."/>
            <person name="Ovreas L."/>
            <person name="Rohde M."/>
            <person name="Galperin M.Y."/>
            <person name="Jogler C."/>
        </authorList>
    </citation>
    <scope>NUCLEOTIDE SEQUENCE [LARGE SCALE GENOMIC DNA]</scope>
    <source>
        <strain evidence="2 3">HG15A2</strain>
    </source>
</reference>
<evidence type="ECO:0000313" key="2">
    <source>
        <dbReference type="EMBL" id="QDS99973.1"/>
    </source>
</evidence>
<keyword evidence="1" id="KW-0472">Membrane</keyword>
<keyword evidence="3" id="KW-1185">Reference proteome</keyword>
<dbReference type="RefSeq" id="WP_145061134.1">
    <property type="nucleotide sequence ID" value="NZ_CP036263.1"/>
</dbReference>
<name>A0A517MYP9_9BACT</name>
<protein>
    <submittedName>
        <fullName evidence="2">Uncharacterized protein</fullName>
    </submittedName>
</protein>
<dbReference type="EMBL" id="CP036263">
    <property type="protein sequence ID" value="QDS99973.1"/>
    <property type="molecule type" value="Genomic_DNA"/>
</dbReference>
<feature type="transmembrane region" description="Helical" evidence="1">
    <location>
        <begin position="184"/>
        <end position="203"/>
    </location>
</feature>
<dbReference type="KEGG" id="amob:HG15A2_33090"/>
<feature type="transmembrane region" description="Helical" evidence="1">
    <location>
        <begin position="15"/>
        <end position="34"/>
    </location>
</feature>
<organism evidence="2 3">
    <name type="scientific">Adhaeretor mobilis</name>
    <dbReference type="NCBI Taxonomy" id="1930276"/>
    <lineage>
        <taxon>Bacteria</taxon>
        <taxon>Pseudomonadati</taxon>
        <taxon>Planctomycetota</taxon>
        <taxon>Planctomycetia</taxon>
        <taxon>Pirellulales</taxon>
        <taxon>Lacipirellulaceae</taxon>
        <taxon>Adhaeretor</taxon>
    </lineage>
</organism>